<dbReference type="HOGENOM" id="CLU_3231821_0_0_9"/>
<dbReference type="AlphaFoldDB" id="C0EAW1"/>
<dbReference type="EMBL" id="ACEC01000035">
    <property type="protein sequence ID" value="EEG31429.1"/>
    <property type="molecule type" value="Genomic_DNA"/>
</dbReference>
<dbReference type="STRING" id="537013.CLOSTMETH_00978"/>
<feature type="compositionally biased region" description="Polar residues" evidence="1">
    <location>
        <begin position="1"/>
        <end position="11"/>
    </location>
</feature>
<evidence type="ECO:0000313" key="2">
    <source>
        <dbReference type="EMBL" id="EEG31429.1"/>
    </source>
</evidence>
<feature type="region of interest" description="Disordered" evidence="1">
    <location>
        <begin position="1"/>
        <end position="30"/>
    </location>
</feature>
<evidence type="ECO:0000256" key="1">
    <source>
        <dbReference type="SAM" id="MobiDB-lite"/>
    </source>
</evidence>
<organism evidence="2 3">
    <name type="scientific">[Clostridium] methylpentosum DSM 5476</name>
    <dbReference type="NCBI Taxonomy" id="537013"/>
    <lineage>
        <taxon>Bacteria</taxon>
        <taxon>Bacillati</taxon>
        <taxon>Bacillota</taxon>
        <taxon>Clostridia</taxon>
        <taxon>Eubacteriales</taxon>
        <taxon>Oscillospiraceae</taxon>
        <taxon>Oscillospiraceae incertae sedis</taxon>
    </lineage>
</organism>
<keyword evidence="3" id="KW-1185">Reference proteome</keyword>
<sequence>MRRTPASQIIQQRRPRTVRRIQTQTHYSKTGRAMQAKIIVLSQ</sequence>
<gene>
    <name evidence="2" type="ORF">CLOSTMETH_00978</name>
</gene>
<name>C0EAW1_9FIRM</name>
<protein>
    <submittedName>
        <fullName evidence="2">Uncharacterized protein</fullName>
    </submittedName>
</protein>
<reference evidence="2 3" key="2">
    <citation type="submission" date="2009-02" db="EMBL/GenBank/DDBJ databases">
        <title>Draft genome sequence of Clostridium methylpentosum (DSM 5476).</title>
        <authorList>
            <person name="Sudarsanam P."/>
            <person name="Ley R."/>
            <person name="Guruge J."/>
            <person name="Turnbaugh P.J."/>
            <person name="Mahowald M."/>
            <person name="Liep D."/>
            <person name="Gordon J."/>
        </authorList>
    </citation>
    <scope>NUCLEOTIDE SEQUENCE [LARGE SCALE GENOMIC DNA]</scope>
    <source>
        <strain evidence="2 3">DSM 5476</strain>
    </source>
</reference>
<comment type="caution">
    <text evidence="2">The sequence shown here is derived from an EMBL/GenBank/DDBJ whole genome shotgun (WGS) entry which is preliminary data.</text>
</comment>
<dbReference type="Proteomes" id="UP000003340">
    <property type="component" value="Unassembled WGS sequence"/>
</dbReference>
<evidence type="ECO:0000313" key="3">
    <source>
        <dbReference type="Proteomes" id="UP000003340"/>
    </source>
</evidence>
<reference evidence="2 3" key="1">
    <citation type="submission" date="2009-01" db="EMBL/GenBank/DDBJ databases">
        <authorList>
            <person name="Fulton L."/>
            <person name="Clifton S."/>
            <person name="Fulton B."/>
            <person name="Xu J."/>
            <person name="Minx P."/>
            <person name="Pepin K.H."/>
            <person name="Johnson M."/>
            <person name="Bhonagiri V."/>
            <person name="Nash W.E."/>
            <person name="Mardis E.R."/>
            <person name="Wilson R.K."/>
        </authorList>
    </citation>
    <scope>NUCLEOTIDE SEQUENCE [LARGE SCALE GENOMIC DNA]</scope>
    <source>
        <strain evidence="2 3">DSM 5476</strain>
    </source>
</reference>
<proteinExistence type="predicted"/>
<accession>C0EAW1</accession>